<dbReference type="PATRIC" id="fig|1684.4.peg.1749"/>
<gene>
    <name evidence="2" type="ORF">JF70_06830</name>
</gene>
<proteinExistence type="predicted"/>
<feature type="chain" id="PRO_5014226132" evidence="1">
    <location>
        <begin position="36"/>
        <end position="170"/>
    </location>
</feature>
<comment type="caution">
    <text evidence="2">The sequence shown here is derived from an EMBL/GenBank/DDBJ whole genome shotgun (WGS) entry which is preliminary data.</text>
</comment>
<dbReference type="AlphaFoldDB" id="A0A0F4KYL5"/>
<evidence type="ECO:0000313" key="2">
    <source>
        <dbReference type="EMBL" id="KJY51500.1"/>
    </source>
</evidence>
<evidence type="ECO:0000256" key="1">
    <source>
        <dbReference type="SAM" id="SignalP"/>
    </source>
</evidence>
<evidence type="ECO:0000313" key="3">
    <source>
        <dbReference type="Proteomes" id="UP000033567"/>
    </source>
</evidence>
<dbReference type="Proteomes" id="UP000033567">
    <property type="component" value="Unassembled WGS sequence"/>
</dbReference>
<protein>
    <submittedName>
        <fullName evidence="2">Uncharacterized protein</fullName>
    </submittedName>
</protein>
<reference evidence="2 3" key="1">
    <citation type="submission" date="2014-12" db="EMBL/GenBank/DDBJ databases">
        <title>Comparative genomics of the lactic acid bacteria isolated from the honey bee gut.</title>
        <authorList>
            <person name="Ellegaard K.M."/>
            <person name="Tamarit D."/>
            <person name="Javelind E."/>
            <person name="Olofsson T."/>
            <person name="Andersson S.G."/>
            <person name="Vasquez A."/>
        </authorList>
    </citation>
    <scope>NUCLEOTIDE SEQUENCE [LARGE SCALE GENOMIC DNA]</scope>
    <source>
        <strain evidence="2 3">Bin7</strain>
    </source>
</reference>
<keyword evidence="1" id="KW-0732">Signal</keyword>
<dbReference type="EMBL" id="JWMF01000005">
    <property type="protein sequence ID" value="KJY51500.1"/>
    <property type="molecule type" value="Genomic_DNA"/>
</dbReference>
<keyword evidence="3" id="KW-1185">Reference proteome</keyword>
<sequence>MMKALNTIKSRLLASVAVPLALSMGVAMVPSQAMAAEPVDTASTSIVSQVTDSLTPRDVLEIADTAWENGDYEGAGILTEYAFSMHDGTAGNGFQSRNWATTIAKKAVIKLLRWGGSKLPAKIAPWAGRIADFLEATGVWTHAAIVSGLMQLGIPYDIAEYTATWVDLFL</sequence>
<feature type="signal peptide" evidence="1">
    <location>
        <begin position="1"/>
        <end position="35"/>
    </location>
</feature>
<accession>A0A0F4KYL5</accession>
<name>A0A0F4KYL5_9BIFI</name>
<organism evidence="2 3">
    <name type="scientific">Bifidobacterium mellis</name>
    <dbReference type="NCBI Taxonomy" id="1293823"/>
    <lineage>
        <taxon>Bacteria</taxon>
        <taxon>Bacillati</taxon>
        <taxon>Actinomycetota</taxon>
        <taxon>Actinomycetes</taxon>
        <taxon>Bifidobacteriales</taxon>
        <taxon>Bifidobacteriaceae</taxon>
        <taxon>Bifidobacterium</taxon>
    </lineage>
</organism>